<dbReference type="InterPro" id="IPR028978">
    <property type="entry name" value="Chorismate_lyase_/UTRA_dom_sf"/>
</dbReference>
<dbReference type="InterPro" id="IPR036390">
    <property type="entry name" value="WH_DNA-bd_sf"/>
</dbReference>
<dbReference type="RefSeq" id="WP_130607660.1">
    <property type="nucleotide sequence ID" value="NZ_AP019400.1"/>
</dbReference>
<dbReference type="SUPFAM" id="SSF46785">
    <property type="entry name" value="Winged helix' DNA-binding domain"/>
    <property type="match status" value="1"/>
</dbReference>
<dbReference type="Pfam" id="PF07702">
    <property type="entry name" value="UTRA"/>
    <property type="match status" value="1"/>
</dbReference>
<dbReference type="EMBL" id="AP019400">
    <property type="protein sequence ID" value="BBI32836.1"/>
    <property type="molecule type" value="Genomic_DNA"/>
</dbReference>
<dbReference type="AlphaFoldDB" id="A0A3T1D3Z4"/>
<dbReference type="CDD" id="cd07377">
    <property type="entry name" value="WHTH_GntR"/>
    <property type="match status" value="1"/>
</dbReference>
<keyword evidence="1" id="KW-0805">Transcription regulation</keyword>
<evidence type="ECO:0000259" key="4">
    <source>
        <dbReference type="PROSITE" id="PS50949"/>
    </source>
</evidence>
<dbReference type="PANTHER" id="PTHR44846:SF1">
    <property type="entry name" value="MANNOSYL-D-GLYCERATE TRANSPORT_METABOLISM SYSTEM REPRESSOR MNGR-RELATED"/>
    <property type="match status" value="1"/>
</dbReference>
<evidence type="ECO:0000256" key="1">
    <source>
        <dbReference type="ARBA" id="ARBA00023015"/>
    </source>
</evidence>
<dbReference type="GO" id="GO:0045892">
    <property type="term" value="P:negative regulation of DNA-templated transcription"/>
    <property type="evidence" value="ECO:0007669"/>
    <property type="project" value="TreeGrafter"/>
</dbReference>
<dbReference type="InterPro" id="IPR036388">
    <property type="entry name" value="WH-like_DNA-bd_sf"/>
</dbReference>
<feature type="domain" description="HTH gntR-type" evidence="4">
    <location>
        <begin position="15"/>
        <end position="83"/>
    </location>
</feature>
<dbReference type="SMART" id="SM00345">
    <property type="entry name" value="HTH_GNTR"/>
    <property type="match status" value="1"/>
</dbReference>
<keyword evidence="6" id="KW-1185">Reference proteome</keyword>
<dbReference type="Pfam" id="PF00392">
    <property type="entry name" value="GntR"/>
    <property type="match status" value="1"/>
</dbReference>
<dbReference type="InterPro" id="IPR050679">
    <property type="entry name" value="Bact_HTH_transcr_reg"/>
</dbReference>
<dbReference type="SUPFAM" id="SSF64288">
    <property type="entry name" value="Chorismate lyase-like"/>
    <property type="match status" value="1"/>
</dbReference>
<dbReference type="SMART" id="SM00866">
    <property type="entry name" value="UTRA"/>
    <property type="match status" value="1"/>
</dbReference>
<dbReference type="KEGG" id="cohn:KCTCHS21_22350"/>
<dbReference type="OrthoDB" id="457376at2"/>
<accession>A0A3T1D3Z4</accession>
<sequence>MTDLFSKTLNKEVPIPYYYQLKEILLDYIKNHHEGRDRPIPTEVEISAHFNISRPTVRQAINELVVEGYLIRQKGKGTFVTKPKISQAFLQVLDSFNNEMIKKGLEPSTKILGLEVVECDEKTGEALGIPMGSRTIQLRRLRFANGEPIVYVVTYLPYDRCHPILDKNLEYESLYEILRQVCGLSLLKAVRNLEAVLANEYEAKILEIDKGAPIQYIKSVTYLADESPIEYSLAKYRGDRSQFTFELGIR</sequence>
<organism evidence="5 6">
    <name type="scientific">Cohnella abietis</name>
    <dbReference type="NCBI Taxonomy" id="2507935"/>
    <lineage>
        <taxon>Bacteria</taxon>
        <taxon>Bacillati</taxon>
        <taxon>Bacillota</taxon>
        <taxon>Bacilli</taxon>
        <taxon>Bacillales</taxon>
        <taxon>Paenibacillaceae</taxon>
        <taxon>Cohnella</taxon>
    </lineage>
</organism>
<evidence type="ECO:0000256" key="3">
    <source>
        <dbReference type="ARBA" id="ARBA00023163"/>
    </source>
</evidence>
<name>A0A3T1D3Z4_9BACL</name>
<dbReference type="Gene3D" id="3.40.1410.10">
    <property type="entry name" value="Chorismate lyase-like"/>
    <property type="match status" value="1"/>
</dbReference>
<keyword evidence="3" id="KW-0804">Transcription</keyword>
<protein>
    <submittedName>
        <fullName evidence="5">HTH-type transcriptional repressor YvoA</fullName>
    </submittedName>
</protein>
<gene>
    <name evidence="5" type="primary">yvoA</name>
    <name evidence="5" type="ORF">KCTCHS21_22350</name>
</gene>
<dbReference type="GO" id="GO:0003700">
    <property type="term" value="F:DNA-binding transcription factor activity"/>
    <property type="evidence" value="ECO:0007669"/>
    <property type="project" value="InterPro"/>
</dbReference>
<dbReference type="GO" id="GO:0003677">
    <property type="term" value="F:DNA binding"/>
    <property type="evidence" value="ECO:0007669"/>
    <property type="project" value="UniProtKB-KW"/>
</dbReference>
<reference evidence="5 6" key="1">
    <citation type="submission" date="2019-01" db="EMBL/GenBank/DDBJ databases">
        <title>Complete genome sequence of Cohnella hallensis HS21 isolated from Korean fir (Abies koreana) rhizospheric soil.</title>
        <authorList>
            <person name="Jiang L."/>
            <person name="Kang S.W."/>
            <person name="Kim S."/>
            <person name="Jung J."/>
            <person name="Kim C.Y."/>
            <person name="Kim D.H."/>
            <person name="Kim S.W."/>
            <person name="Lee J."/>
        </authorList>
    </citation>
    <scope>NUCLEOTIDE SEQUENCE [LARGE SCALE GENOMIC DNA]</scope>
    <source>
        <strain evidence="5 6">HS21</strain>
    </source>
</reference>
<dbReference type="Gene3D" id="1.10.10.10">
    <property type="entry name" value="Winged helix-like DNA-binding domain superfamily/Winged helix DNA-binding domain"/>
    <property type="match status" value="1"/>
</dbReference>
<dbReference type="InterPro" id="IPR000524">
    <property type="entry name" value="Tscrpt_reg_HTH_GntR"/>
</dbReference>
<dbReference type="Proteomes" id="UP000289856">
    <property type="component" value="Chromosome"/>
</dbReference>
<evidence type="ECO:0000256" key="2">
    <source>
        <dbReference type="ARBA" id="ARBA00023125"/>
    </source>
</evidence>
<evidence type="ECO:0000313" key="6">
    <source>
        <dbReference type="Proteomes" id="UP000289856"/>
    </source>
</evidence>
<dbReference type="PROSITE" id="PS50949">
    <property type="entry name" value="HTH_GNTR"/>
    <property type="match status" value="1"/>
</dbReference>
<evidence type="ECO:0000313" key="5">
    <source>
        <dbReference type="EMBL" id="BBI32836.1"/>
    </source>
</evidence>
<dbReference type="PANTHER" id="PTHR44846">
    <property type="entry name" value="MANNOSYL-D-GLYCERATE TRANSPORT/METABOLISM SYSTEM REPRESSOR MNGR-RELATED"/>
    <property type="match status" value="1"/>
</dbReference>
<keyword evidence="2" id="KW-0238">DNA-binding</keyword>
<proteinExistence type="predicted"/>
<dbReference type="InterPro" id="IPR011663">
    <property type="entry name" value="UTRA"/>
</dbReference>
<dbReference type="PRINTS" id="PR00035">
    <property type="entry name" value="HTHGNTR"/>
</dbReference>